<organism evidence="2 3">
    <name type="scientific">Imperialibacter roseus</name>
    <dbReference type="NCBI Taxonomy" id="1324217"/>
    <lineage>
        <taxon>Bacteria</taxon>
        <taxon>Pseudomonadati</taxon>
        <taxon>Bacteroidota</taxon>
        <taxon>Cytophagia</taxon>
        <taxon>Cytophagales</taxon>
        <taxon>Flammeovirgaceae</taxon>
        <taxon>Imperialibacter</taxon>
    </lineage>
</organism>
<proteinExistence type="predicted"/>
<keyword evidence="3" id="KW-1185">Reference proteome</keyword>
<dbReference type="PROSITE" id="PS51186">
    <property type="entry name" value="GNAT"/>
    <property type="match status" value="1"/>
</dbReference>
<dbReference type="Proteomes" id="UP001302349">
    <property type="component" value="Chromosome"/>
</dbReference>
<dbReference type="Pfam" id="PF00583">
    <property type="entry name" value="Acetyltransf_1"/>
    <property type="match status" value="1"/>
</dbReference>
<dbReference type="InterPro" id="IPR016181">
    <property type="entry name" value="Acyl_CoA_acyltransferase"/>
</dbReference>
<evidence type="ECO:0000259" key="1">
    <source>
        <dbReference type="PROSITE" id="PS51186"/>
    </source>
</evidence>
<protein>
    <submittedName>
        <fullName evidence="2">GNAT family N-acetyltransferase</fullName>
    </submittedName>
</protein>
<sequence length="168" mass="19454">MKIVNTQLSDLNLIYHLFDESIRYQEAKGYPVWRNYDKGAIIRDIEQGNQYKVVAGADLLIVFSVAYSDKLIWRAMDQGDAVYLHRIVVNPVFKGQRLFGHIVDWAKSHARHKGLSAVRMDTWANNPTIVNYYQGFGFTFVENYITPDSEELPVHNRKLGLSLLEHRL</sequence>
<evidence type="ECO:0000313" key="2">
    <source>
        <dbReference type="EMBL" id="WOK09025.1"/>
    </source>
</evidence>
<dbReference type="Gene3D" id="3.40.630.30">
    <property type="match status" value="1"/>
</dbReference>
<reference evidence="2 3" key="1">
    <citation type="journal article" date="2023" name="Microbiol. Resour. Announc.">
        <title>Complete Genome Sequence of Imperialibacter roseus strain P4T.</title>
        <authorList>
            <person name="Tizabi D.R."/>
            <person name="Bachvaroff T."/>
            <person name="Hill R.T."/>
        </authorList>
    </citation>
    <scope>NUCLEOTIDE SEQUENCE [LARGE SCALE GENOMIC DNA]</scope>
    <source>
        <strain evidence="2 3">P4T</strain>
    </source>
</reference>
<dbReference type="SUPFAM" id="SSF55729">
    <property type="entry name" value="Acyl-CoA N-acyltransferases (Nat)"/>
    <property type="match status" value="1"/>
</dbReference>
<dbReference type="RefSeq" id="WP_317491652.1">
    <property type="nucleotide sequence ID" value="NZ_CP136051.1"/>
</dbReference>
<evidence type="ECO:0000313" key="3">
    <source>
        <dbReference type="Proteomes" id="UP001302349"/>
    </source>
</evidence>
<gene>
    <name evidence="2" type="ORF">RT717_10300</name>
</gene>
<dbReference type="EMBL" id="CP136051">
    <property type="protein sequence ID" value="WOK09025.1"/>
    <property type="molecule type" value="Genomic_DNA"/>
</dbReference>
<accession>A0ABZ0IYK0</accession>
<name>A0ABZ0IYK0_9BACT</name>
<feature type="domain" description="N-acetyltransferase" evidence="1">
    <location>
        <begin position="1"/>
        <end position="155"/>
    </location>
</feature>
<dbReference type="InterPro" id="IPR000182">
    <property type="entry name" value="GNAT_dom"/>
</dbReference>